<keyword evidence="1" id="KW-1133">Transmembrane helix</keyword>
<keyword evidence="1" id="KW-0812">Transmembrane</keyword>
<dbReference type="InterPro" id="IPR008537">
    <property type="entry name" value="DUF819"/>
</dbReference>
<gene>
    <name evidence="2" type="ORF">METZ01_LOCUS186272</name>
</gene>
<protein>
    <recommendedName>
        <fullName evidence="3">DUF819 domain-containing protein</fullName>
    </recommendedName>
</protein>
<feature type="transmembrane region" description="Helical" evidence="1">
    <location>
        <begin position="77"/>
        <end position="94"/>
    </location>
</feature>
<feature type="non-terminal residue" evidence="2">
    <location>
        <position position="1"/>
    </location>
</feature>
<name>A0A382D4R1_9ZZZZ</name>
<feature type="transmembrane region" description="Helical" evidence="1">
    <location>
        <begin position="164"/>
        <end position="188"/>
    </location>
</feature>
<reference evidence="2" key="1">
    <citation type="submission" date="2018-05" db="EMBL/GenBank/DDBJ databases">
        <authorList>
            <person name="Lanie J.A."/>
            <person name="Ng W.-L."/>
            <person name="Kazmierczak K.M."/>
            <person name="Andrzejewski T.M."/>
            <person name="Davidsen T.M."/>
            <person name="Wayne K.J."/>
            <person name="Tettelin H."/>
            <person name="Glass J.I."/>
            <person name="Rusch D."/>
            <person name="Podicherti R."/>
            <person name="Tsui H.-C.T."/>
            <person name="Winkler M.E."/>
        </authorList>
    </citation>
    <scope>NUCLEOTIDE SEQUENCE</scope>
</reference>
<accession>A0A382D4R1</accession>
<organism evidence="2">
    <name type="scientific">marine metagenome</name>
    <dbReference type="NCBI Taxonomy" id="408172"/>
    <lineage>
        <taxon>unclassified sequences</taxon>
        <taxon>metagenomes</taxon>
        <taxon>ecological metagenomes</taxon>
    </lineage>
</organism>
<sequence length="192" mass="20739">QMSDIDSKRRPIRFIDLITILSIGMIGGYYSLKIGEWLPDLGRIVTSFGWTIIIVSILGIIFSLTPLSDLENAGASHIGNFFLYLLLATIGAKANLTSIIYAPVFLLVGICWIAVHAAILFMGGRLLKVPMFLIATSSQANIGGVVSAPIIATVYQKSLAPVGLLMGVLGNIIGIYFGLLTAWALSWISNYY</sequence>
<feature type="transmembrane region" description="Helical" evidence="1">
    <location>
        <begin position="100"/>
        <end position="122"/>
    </location>
</feature>
<dbReference type="AlphaFoldDB" id="A0A382D4R1"/>
<evidence type="ECO:0008006" key="3">
    <source>
        <dbReference type="Google" id="ProtNLM"/>
    </source>
</evidence>
<feature type="transmembrane region" description="Helical" evidence="1">
    <location>
        <begin position="44"/>
        <end position="65"/>
    </location>
</feature>
<evidence type="ECO:0000313" key="2">
    <source>
        <dbReference type="EMBL" id="SVB33418.1"/>
    </source>
</evidence>
<proteinExistence type="predicted"/>
<dbReference type="EMBL" id="UINC01037638">
    <property type="protein sequence ID" value="SVB33418.1"/>
    <property type="molecule type" value="Genomic_DNA"/>
</dbReference>
<dbReference type="PANTHER" id="PTHR34289:SF8">
    <property type="entry name" value="DUF819 DOMAIN-CONTAINING PROTEIN"/>
    <property type="match status" value="1"/>
</dbReference>
<dbReference type="PANTHER" id="PTHR34289">
    <property type="entry name" value="PROTEIN, PUTATIVE (DUF819)-RELATED"/>
    <property type="match status" value="1"/>
</dbReference>
<feature type="transmembrane region" description="Helical" evidence="1">
    <location>
        <begin position="129"/>
        <end position="152"/>
    </location>
</feature>
<feature type="transmembrane region" description="Helical" evidence="1">
    <location>
        <begin position="12"/>
        <end position="32"/>
    </location>
</feature>
<keyword evidence="1" id="KW-0472">Membrane</keyword>
<dbReference type="Pfam" id="PF05684">
    <property type="entry name" value="DUF819"/>
    <property type="match status" value="1"/>
</dbReference>
<evidence type="ECO:0000256" key="1">
    <source>
        <dbReference type="SAM" id="Phobius"/>
    </source>
</evidence>